<keyword evidence="7" id="KW-0540">Nuclease</keyword>
<evidence type="ECO:0000256" key="1">
    <source>
        <dbReference type="ARBA" id="ARBA00001663"/>
    </source>
</evidence>
<evidence type="ECO:0000256" key="5">
    <source>
        <dbReference type="ARBA" id="ARBA00012161"/>
    </source>
</evidence>
<feature type="region of interest" description="Disordered" evidence="15">
    <location>
        <begin position="285"/>
        <end position="308"/>
    </location>
</feature>
<dbReference type="Proteomes" id="UP000614601">
    <property type="component" value="Unassembled WGS sequence"/>
</dbReference>
<evidence type="ECO:0000256" key="2">
    <source>
        <dbReference type="ARBA" id="ARBA00004123"/>
    </source>
</evidence>
<dbReference type="PANTHER" id="PTHR10797">
    <property type="entry name" value="CCR4-NOT TRANSCRIPTION COMPLEX SUBUNIT"/>
    <property type="match status" value="1"/>
</dbReference>
<dbReference type="Proteomes" id="UP000783686">
    <property type="component" value="Unassembled WGS sequence"/>
</dbReference>
<evidence type="ECO:0000256" key="8">
    <source>
        <dbReference type="ARBA" id="ARBA00022723"/>
    </source>
</evidence>
<keyword evidence="8" id="KW-0479">Metal-binding</keyword>
<keyword evidence="11" id="KW-0694">RNA-binding</keyword>
<dbReference type="EC" id="3.1.13.4" evidence="5"/>
<evidence type="ECO:0000256" key="6">
    <source>
        <dbReference type="ARBA" id="ARBA00022490"/>
    </source>
</evidence>
<evidence type="ECO:0000256" key="11">
    <source>
        <dbReference type="ARBA" id="ARBA00022884"/>
    </source>
</evidence>
<dbReference type="Pfam" id="PF04857">
    <property type="entry name" value="CAF1"/>
    <property type="match status" value="2"/>
</dbReference>
<keyword evidence="9" id="KW-0378">Hydrolase</keyword>
<evidence type="ECO:0000313" key="16">
    <source>
        <dbReference type="EMBL" id="CAD5219684.1"/>
    </source>
</evidence>
<dbReference type="InterPro" id="IPR006941">
    <property type="entry name" value="RNase_CAF1"/>
</dbReference>
<name>A0A811KW68_9BILA</name>
<comment type="similarity">
    <text evidence="4">Belongs to the CAF1 family.</text>
</comment>
<evidence type="ECO:0000256" key="4">
    <source>
        <dbReference type="ARBA" id="ARBA00008372"/>
    </source>
</evidence>
<evidence type="ECO:0000256" key="14">
    <source>
        <dbReference type="ARBA" id="ARBA00023242"/>
    </source>
</evidence>
<dbReference type="GO" id="GO:0005634">
    <property type="term" value="C:nucleus"/>
    <property type="evidence" value="ECO:0007669"/>
    <property type="project" value="UniProtKB-SubCell"/>
</dbReference>
<dbReference type="OrthoDB" id="1164111at2759"/>
<dbReference type="EMBL" id="CAJFDH010000004">
    <property type="protein sequence ID" value="CAD5219684.1"/>
    <property type="molecule type" value="Genomic_DNA"/>
</dbReference>
<evidence type="ECO:0000256" key="7">
    <source>
        <dbReference type="ARBA" id="ARBA00022722"/>
    </source>
</evidence>
<dbReference type="GO" id="GO:0004535">
    <property type="term" value="F:poly(A)-specific ribonuclease activity"/>
    <property type="evidence" value="ECO:0007669"/>
    <property type="project" value="UniProtKB-EC"/>
</dbReference>
<evidence type="ECO:0000256" key="10">
    <source>
        <dbReference type="ARBA" id="ARBA00022839"/>
    </source>
</evidence>
<keyword evidence="17" id="KW-1185">Reference proteome</keyword>
<evidence type="ECO:0000256" key="15">
    <source>
        <dbReference type="SAM" id="MobiDB-lite"/>
    </source>
</evidence>
<evidence type="ECO:0000313" key="17">
    <source>
        <dbReference type="Proteomes" id="UP000614601"/>
    </source>
</evidence>
<dbReference type="InterPro" id="IPR036397">
    <property type="entry name" value="RNaseH_sf"/>
</dbReference>
<dbReference type="SUPFAM" id="SSF53098">
    <property type="entry name" value="Ribonuclease H-like"/>
    <property type="match status" value="1"/>
</dbReference>
<evidence type="ECO:0000256" key="12">
    <source>
        <dbReference type="ARBA" id="ARBA00023015"/>
    </source>
</evidence>
<dbReference type="GO" id="GO:0005737">
    <property type="term" value="C:cytoplasm"/>
    <property type="evidence" value="ECO:0007669"/>
    <property type="project" value="UniProtKB-SubCell"/>
</dbReference>
<keyword evidence="14" id="KW-0539">Nucleus</keyword>
<comment type="subcellular location">
    <subcellularLocation>
        <location evidence="3">Cytoplasm</location>
    </subcellularLocation>
    <subcellularLocation>
        <location evidence="2">Nucleus</location>
    </subcellularLocation>
</comment>
<accession>A0A811KW68</accession>
<evidence type="ECO:0000256" key="3">
    <source>
        <dbReference type="ARBA" id="ARBA00004496"/>
    </source>
</evidence>
<dbReference type="EMBL" id="CAJFCW020000004">
    <property type="protein sequence ID" value="CAG9112774.1"/>
    <property type="molecule type" value="Genomic_DNA"/>
</dbReference>
<evidence type="ECO:0000256" key="9">
    <source>
        <dbReference type="ARBA" id="ARBA00022801"/>
    </source>
</evidence>
<proteinExistence type="inferred from homology"/>
<keyword evidence="10" id="KW-0269">Exonuclease</keyword>
<dbReference type="GO" id="GO:0003723">
    <property type="term" value="F:RNA binding"/>
    <property type="evidence" value="ECO:0007669"/>
    <property type="project" value="UniProtKB-KW"/>
</dbReference>
<protein>
    <recommendedName>
        <fullName evidence="5">poly(A)-specific ribonuclease</fullName>
        <ecNumber evidence="5">3.1.13.4</ecNumber>
    </recommendedName>
</protein>
<dbReference type="Gene3D" id="3.30.420.10">
    <property type="entry name" value="Ribonuclease H-like superfamily/Ribonuclease H"/>
    <property type="match status" value="1"/>
</dbReference>
<keyword evidence="13" id="KW-0804">Transcription</keyword>
<gene>
    <name evidence="16" type="ORF">BOKJ2_LOCUS8567</name>
</gene>
<dbReference type="GO" id="GO:0030014">
    <property type="term" value="C:CCR4-NOT complex"/>
    <property type="evidence" value="ECO:0007669"/>
    <property type="project" value="InterPro"/>
</dbReference>
<reference evidence="16" key="1">
    <citation type="submission" date="2020-09" db="EMBL/GenBank/DDBJ databases">
        <authorList>
            <person name="Kikuchi T."/>
        </authorList>
    </citation>
    <scope>NUCLEOTIDE SEQUENCE</scope>
    <source>
        <strain evidence="16">SH1</strain>
    </source>
</reference>
<comment type="catalytic activity">
    <reaction evidence="1">
        <text>Exonucleolytic cleavage of poly(A) to 5'-AMP.</text>
        <dbReference type="EC" id="3.1.13.4"/>
    </reaction>
</comment>
<dbReference type="GO" id="GO:0046872">
    <property type="term" value="F:metal ion binding"/>
    <property type="evidence" value="ECO:0007669"/>
    <property type="project" value="UniProtKB-KW"/>
</dbReference>
<dbReference type="InterPro" id="IPR039637">
    <property type="entry name" value="CNOT7/CNOT8/Pop2"/>
</dbReference>
<evidence type="ECO:0000256" key="13">
    <source>
        <dbReference type="ARBA" id="ARBA00023163"/>
    </source>
</evidence>
<organism evidence="16 17">
    <name type="scientific">Bursaphelenchus okinawaensis</name>
    <dbReference type="NCBI Taxonomy" id="465554"/>
    <lineage>
        <taxon>Eukaryota</taxon>
        <taxon>Metazoa</taxon>
        <taxon>Ecdysozoa</taxon>
        <taxon>Nematoda</taxon>
        <taxon>Chromadorea</taxon>
        <taxon>Rhabditida</taxon>
        <taxon>Tylenchina</taxon>
        <taxon>Tylenchomorpha</taxon>
        <taxon>Aphelenchoidea</taxon>
        <taxon>Aphelenchoididae</taxon>
        <taxon>Bursaphelenchus</taxon>
    </lineage>
</organism>
<dbReference type="InterPro" id="IPR012337">
    <property type="entry name" value="RNaseH-like_sf"/>
</dbReference>
<comment type="caution">
    <text evidence="16">The sequence shown here is derived from an EMBL/GenBank/DDBJ whole genome shotgun (WGS) entry which is preliminary data.</text>
</comment>
<sequence length="308" mass="34692">MVAQDITFRDVWASNLDEEFAELRKIVRKSTAVITNIEFPGICMTPIGTFFSQEHFSYQQLLVNVNSLKPLQMGFTFIHKPVTIFQFNFHFNVAEDMCSDEALNAYQASGFDFDKHNTEGIDLLDFGELLATSGLVVSKLTWVSYHAAFDFGYIVRALNGGSLPADIREFYNLFKKYFDTAYDVKCMMQHPNAVRRGLKSTMTLQDAAEALQIRRVGKKYHSGSNCQLTAHVFYAIKDEILKESWQEYSHEIRGLILGIGGKPVLPPGAVIQNIFVPKLLSSHNEAGHRVNSGTPGRSQRHSAAPMRI</sequence>
<keyword evidence="6" id="KW-0963">Cytoplasm</keyword>
<keyword evidence="12" id="KW-0805">Transcription regulation</keyword>
<dbReference type="AlphaFoldDB" id="A0A811KW68"/>